<name>A0ABS8Z5Z4_9PSEU</name>
<dbReference type="Pfam" id="PF09350">
    <property type="entry name" value="DJC28_CD"/>
    <property type="match status" value="1"/>
</dbReference>
<feature type="compositionally biased region" description="Low complexity" evidence="1">
    <location>
        <begin position="11"/>
        <end position="23"/>
    </location>
</feature>
<organism evidence="3 4">
    <name type="scientific">Kibdelosporangium philippinense</name>
    <dbReference type="NCBI Taxonomy" id="211113"/>
    <lineage>
        <taxon>Bacteria</taxon>
        <taxon>Bacillati</taxon>
        <taxon>Actinomycetota</taxon>
        <taxon>Actinomycetes</taxon>
        <taxon>Pseudonocardiales</taxon>
        <taxon>Pseudonocardiaceae</taxon>
        <taxon>Kibdelosporangium</taxon>
    </lineage>
</organism>
<dbReference type="InterPro" id="IPR018961">
    <property type="entry name" value="DnaJ_homolog_subfam-C_membr-28"/>
</dbReference>
<dbReference type="Proteomes" id="UP001521150">
    <property type="component" value="Unassembled WGS sequence"/>
</dbReference>
<reference evidence="3 4" key="1">
    <citation type="submission" date="2021-12" db="EMBL/GenBank/DDBJ databases">
        <title>Genome sequence of Kibdelosporangium philippinense ATCC 49844.</title>
        <authorList>
            <person name="Fedorov E.A."/>
            <person name="Omeragic M."/>
            <person name="Shalygina K.F."/>
            <person name="Maclea K.S."/>
        </authorList>
    </citation>
    <scope>NUCLEOTIDE SEQUENCE [LARGE SCALE GENOMIC DNA]</scope>
    <source>
        <strain evidence="3 4">ATCC 49844</strain>
    </source>
</reference>
<proteinExistence type="predicted"/>
<protein>
    <submittedName>
        <fullName evidence="3">DUF1992 domain-containing protein</fullName>
    </submittedName>
</protein>
<feature type="region of interest" description="Disordered" evidence="1">
    <location>
        <begin position="112"/>
        <end position="135"/>
    </location>
</feature>
<feature type="compositionally biased region" description="Basic residues" evidence="1">
    <location>
        <begin position="124"/>
        <end position="135"/>
    </location>
</feature>
<feature type="region of interest" description="Disordered" evidence="1">
    <location>
        <begin position="1"/>
        <end position="24"/>
    </location>
</feature>
<comment type="caution">
    <text evidence="3">The sequence shown here is derived from an EMBL/GenBank/DDBJ whole genome shotgun (WGS) entry which is preliminary data.</text>
</comment>
<dbReference type="EMBL" id="JAJVCN010000001">
    <property type="protein sequence ID" value="MCE7003301.1"/>
    <property type="molecule type" value="Genomic_DNA"/>
</dbReference>
<gene>
    <name evidence="3" type="ORF">LWC34_10735</name>
</gene>
<evidence type="ECO:0000313" key="4">
    <source>
        <dbReference type="Proteomes" id="UP001521150"/>
    </source>
</evidence>
<accession>A0ABS8Z5Z4</accession>
<evidence type="ECO:0000259" key="2">
    <source>
        <dbReference type="Pfam" id="PF09350"/>
    </source>
</evidence>
<feature type="domain" description="DnaJ homologue subfamily C member 28 conserved" evidence="2">
    <location>
        <begin position="2"/>
        <end position="64"/>
    </location>
</feature>
<evidence type="ECO:0000256" key="1">
    <source>
        <dbReference type="SAM" id="MobiDB-lite"/>
    </source>
</evidence>
<sequence>MAQERGDFDNLPGAGKPLPGAGKPVDEDWWLKDYLKREGLTSDTLLPTPLRLRKQIERLPEAVRELRSEREVREVVADLNAEIVAWLRAPSGPIIVRVGRVDVEEVVARWWESRPKPPPADHQPKRRWLRRGRKP</sequence>
<evidence type="ECO:0000313" key="3">
    <source>
        <dbReference type="EMBL" id="MCE7003301.1"/>
    </source>
</evidence>
<keyword evidence="4" id="KW-1185">Reference proteome</keyword>